<reference evidence="1" key="1">
    <citation type="submission" date="2022-09" db="EMBL/GenBank/DDBJ databases">
        <title>Fusarium specimens isolated from Avocado Roots.</title>
        <authorList>
            <person name="Stajich J."/>
            <person name="Roper C."/>
            <person name="Heimlech-Rivalta G."/>
        </authorList>
    </citation>
    <scope>NUCLEOTIDE SEQUENCE</scope>
    <source>
        <strain evidence="1">A02</strain>
    </source>
</reference>
<sequence>MPKESKAAYAVSVRYISHWGSKHGAQRFFLTLNHPYDVNPRPFDEVSMPASMVNFRVVWDT</sequence>
<dbReference type="EMBL" id="JAOQAV010000289">
    <property type="protein sequence ID" value="KAJ4175890.1"/>
    <property type="molecule type" value="Genomic_DNA"/>
</dbReference>
<evidence type="ECO:0000313" key="1">
    <source>
        <dbReference type="EMBL" id="KAJ4175890.1"/>
    </source>
</evidence>
<protein>
    <submittedName>
        <fullName evidence="1">Uncharacterized protein</fullName>
    </submittedName>
</protein>
<name>A0A9W8USP9_9HYPO</name>
<dbReference type="Proteomes" id="UP001152087">
    <property type="component" value="Unassembled WGS sequence"/>
</dbReference>
<organism evidence="1 2">
    <name type="scientific">Fusarium falciforme</name>
    <dbReference type="NCBI Taxonomy" id="195108"/>
    <lineage>
        <taxon>Eukaryota</taxon>
        <taxon>Fungi</taxon>
        <taxon>Dikarya</taxon>
        <taxon>Ascomycota</taxon>
        <taxon>Pezizomycotina</taxon>
        <taxon>Sordariomycetes</taxon>
        <taxon>Hypocreomycetidae</taxon>
        <taxon>Hypocreales</taxon>
        <taxon>Nectriaceae</taxon>
        <taxon>Fusarium</taxon>
        <taxon>Fusarium solani species complex</taxon>
    </lineage>
</organism>
<dbReference type="AlphaFoldDB" id="A0A9W8USP9"/>
<keyword evidence="2" id="KW-1185">Reference proteome</keyword>
<evidence type="ECO:0000313" key="2">
    <source>
        <dbReference type="Proteomes" id="UP001152087"/>
    </source>
</evidence>
<accession>A0A9W8USP9</accession>
<proteinExistence type="predicted"/>
<gene>
    <name evidence="1" type="ORF">NW755_014705</name>
</gene>
<comment type="caution">
    <text evidence="1">The sequence shown here is derived from an EMBL/GenBank/DDBJ whole genome shotgun (WGS) entry which is preliminary data.</text>
</comment>